<dbReference type="SUPFAM" id="SSF109604">
    <property type="entry name" value="HD-domain/PDEase-like"/>
    <property type="match status" value="1"/>
</dbReference>
<protein>
    <recommendedName>
        <fullName evidence="1">HD domain-containing protein</fullName>
    </recommendedName>
</protein>
<evidence type="ECO:0000259" key="1">
    <source>
        <dbReference type="Pfam" id="PF01966"/>
    </source>
</evidence>
<sequence>MLSFPDKVQLFGLLLKAKCIEQHSALLIRLGFRPVLSEVDDHWLCMPDSQLVRQVEQEAAALYTQPLLAHCYRTYFFAQLFARYHKLKVDSELLAVSSLLHDIGLCSPHSAQCSNTGFQVIGARYTQQRLAQAGYDTARQRRAYESISLHLNPHIKPEQPWAEAAVLQRGATLDVIGANRHLFAQDLLVGVHKYHPRHGFKQEIVGTMHKLPHHPNCHAGFLGKCGFAQLAICNPLDAS</sequence>
<evidence type="ECO:0000313" key="3">
    <source>
        <dbReference type="Proteomes" id="UP000606935"/>
    </source>
</evidence>
<dbReference type="InterPro" id="IPR006674">
    <property type="entry name" value="HD_domain"/>
</dbReference>
<feature type="domain" description="HD" evidence="1">
    <location>
        <begin position="68"/>
        <end position="158"/>
    </location>
</feature>
<dbReference type="Proteomes" id="UP000606935">
    <property type="component" value="Unassembled WGS sequence"/>
</dbReference>
<comment type="caution">
    <text evidence="2">The sequence shown here is derived from an EMBL/GenBank/DDBJ whole genome shotgun (WGS) entry which is preliminary data.</text>
</comment>
<gene>
    <name evidence="2" type="ORF">GCM10010982_29080</name>
</gene>
<dbReference type="CDD" id="cd00077">
    <property type="entry name" value="HDc"/>
    <property type="match status" value="1"/>
</dbReference>
<reference evidence="2" key="2">
    <citation type="submission" date="2020-09" db="EMBL/GenBank/DDBJ databases">
        <authorList>
            <person name="Sun Q."/>
            <person name="Zhou Y."/>
        </authorList>
    </citation>
    <scope>NUCLEOTIDE SEQUENCE</scope>
    <source>
        <strain evidence="2">CGMCC 1.7086</strain>
    </source>
</reference>
<dbReference type="AlphaFoldDB" id="A0A918DKK2"/>
<dbReference type="Gene3D" id="1.10.3210.10">
    <property type="entry name" value="Hypothetical protein af1432"/>
    <property type="match status" value="1"/>
</dbReference>
<organism evidence="2 3">
    <name type="scientific">Bowmanella pacifica</name>
    <dbReference type="NCBI Taxonomy" id="502051"/>
    <lineage>
        <taxon>Bacteria</taxon>
        <taxon>Pseudomonadati</taxon>
        <taxon>Pseudomonadota</taxon>
        <taxon>Gammaproteobacteria</taxon>
        <taxon>Alteromonadales</taxon>
        <taxon>Alteromonadaceae</taxon>
        <taxon>Bowmanella</taxon>
    </lineage>
</organism>
<dbReference type="RefSeq" id="WP_188696697.1">
    <property type="nucleotide sequence ID" value="NZ_BMLS01000005.1"/>
</dbReference>
<dbReference type="PANTHER" id="PTHR35569:SF1">
    <property type="entry name" value="CYANAMIDE HYDRATASE DDI2-RELATED"/>
    <property type="match status" value="1"/>
</dbReference>
<evidence type="ECO:0000313" key="2">
    <source>
        <dbReference type="EMBL" id="GGO71998.1"/>
    </source>
</evidence>
<dbReference type="EMBL" id="BMLS01000005">
    <property type="protein sequence ID" value="GGO71998.1"/>
    <property type="molecule type" value="Genomic_DNA"/>
</dbReference>
<name>A0A918DKK2_9ALTE</name>
<keyword evidence="3" id="KW-1185">Reference proteome</keyword>
<dbReference type="InterPro" id="IPR003607">
    <property type="entry name" value="HD/PDEase_dom"/>
</dbReference>
<proteinExistence type="predicted"/>
<accession>A0A918DKK2</accession>
<reference evidence="2" key="1">
    <citation type="journal article" date="2014" name="Int. J. Syst. Evol. Microbiol.">
        <title>Complete genome sequence of Corynebacterium casei LMG S-19264T (=DSM 44701T), isolated from a smear-ripened cheese.</title>
        <authorList>
            <consortium name="US DOE Joint Genome Institute (JGI-PGF)"/>
            <person name="Walter F."/>
            <person name="Albersmeier A."/>
            <person name="Kalinowski J."/>
            <person name="Ruckert C."/>
        </authorList>
    </citation>
    <scope>NUCLEOTIDE SEQUENCE</scope>
    <source>
        <strain evidence="2">CGMCC 1.7086</strain>
    </source>
</reference>
<dbReference type="PANTHER" id="PTHR35569">
    <property type="entry name" value="CYANAMIDE HYDRATASE DDI2-RELATED"/>
    <property type="match status" value="1"/>
</dbReference>
<dbReference type="Pfam" id="PF01966">
    <property type="entry name" value="HD"/>
    <property type="match status" value="1"/>
</dbReference>